<comment type="caution">
    <text evidence="4">The sequence shown here is derived from an EMBL/GenBank/DDBJ whole genome shotgun (WGS) entry which is preliminary data.</text>
</comment>
<dbReference type="InterPro" id="IPR012347">
    <property type="entry name" value="Ferritin-like"/>
</dbReference>
<evidence type="ECO:0000313" key="5">
    <source>
        <dbReference type="Proteomes" id="UP000465810"/>
    </source>
</evidence>
<accession>A0A7X4GIU7</accession>
<dbReference type="EMBL" id="WVTD01000015">
    <property type="protein sequence ID" value="MYL99446.1"/>
    <property type="molecule type" value="Genomic_DNA"/>
</dbReference>
<evidence type="ECO:0000259" key="3">
    <source>
        <dbReference type="Pfam" id="PF13628"/>
    </source>
</evidence>
<protein>
    <submittedName>
        <fullName evidence="4">DUF4142 domain-containing protein</fullName>
    </submittedName>
</protein>
<feature type="chain" id="PRO_5031128347" evidence="2">
    <location>
        <begin position="24"/>
        <end position="187"/>
    </location>
</feature>
<dbReference type="PANTHER" id="PTHR38593">
    <property type="entry name" value="BLR2558 PROTEIN"/>
    <property type="match status" value="1"/>
</dbReference>
<dbReference type="AlphaFoldDB" id="A0A7X4GIU7"/>
<dbReference type="Pfam" id="PF13628">
    <property type="entry name" value="DUF4142"/>
    <property type="match status" value="1"/>
</dbReference>
<sequence length="187" mass="19027">MKHQLLFAASLAAVSLAGCNKQADPATETATTAAASEPVTEAATTPAESPGQAFANVAAASDTFEIETSKLAATKAEAAKVKTFAEQMIKAHTDSTAKLKAAASEATPAITPMPVLTAAQQATLDELRGKSGAEFDRAYIAAQVTAHQATLDALKGYSAGGDVPSLKAFATELVPIVTAHLNMAKAL</sequence>
<name>A0A7X4GIU7_9SPHN</name>
<evidence type="ECO:0000256" key="2">
    <source>
        <dbReference type="SAM" id="SignalP"/>
    </source>
</evidence>
<keyword evidence="5" id="KW-1185">Reference proteome</keyword>
<dbReference type="Gene3D" id="1.20.1260.10">
    <property type="match status" value="1"/>
</dbReference>
<keyword evidence="2" id="KW-0732">Signal</keyword>
<dbReference type="Proteomes" id="UP000465810">
    <property type="component" value="Unassembled WGS sequence"/>
</dbReference>
<feature type="domain" description="DUF4142" evidence="3">
    <location>
        <begin position="52"/>
        <end position="187"/>
    </location>
</feature>
<evidence type="ECO:0000256" key="1">
    <source>
        <dbReference type="SAM" id="MobiDB-lite"/>
    </source>
</evidence>
<feature type="region of interest" description="Disordered" evidence="1">
    <location>
        <begin position="28"/>
        <end position="49"/>
    </location>
</feature>
<reference evidence="4 5" key="1">
    <citation type="submission" date="2019-12" db="EMBL/GenBank/DDBJ databases">
        <authorList>
            <person name="Feng G."/>
            <person name="Zhu H."/>
        </authorList>
    </citation>
    <scope>NUCLEOTIDE SEQUENCE [LARGE SCALE GENOMIC DNA]</scope>
    <source>
        <strain evidence="4 5">FGD1</strain>
    </source>
</reference>
<proteinExistence type="predicted"/>
<gene>
    <name evidence="4" type="ORF">GR702_16880</name>
</gene>
<organism evidence="4 5">
    <name type="scientific">Novosphingobium silvae</name>
    <dbReference type="NCBI Taxonomy" id="2692619"/>
    <lineage>
        <taxon>Bacteria</taxon>
        <taxon>Pseudomonadati</taxon>
        <taxon>Pseudomonadota</taxon>
        <taxon>Alphaproteobacteria</taxon>
        <taxon>Sphingomonadales</taxon>
        <taxon>Sphingomonadaceae</taxon>
        <taxon>Novosphingobium</taxon>
    </lineage>
</organism>
<dbReference type="PANTHER" id="PTHR38593:SF1">
    <property type="entry name" value="BLR2558 PROTEIN"/>
    <property type="match status" value="1"/>
</dbReference>
<dbReference type="InterPro" id="IPR025419">
    <property type="entry name" value="DUF4142"/>
</dbReference>
<feature type="signal peptide" evidence="2">
    <location>
        <begin position="1"/>
        <end position="23"/>
    </location>
</feature>
<dbReference type="PROSITE" id="PS51257">
    <property type="entry name" value="PROKAR_LIPOPROTEIN"/>
    <property type="match status" value="1"/>
</dbReference>
<evidence type="ECO:0000313" key="4">
    <source>
        <dbReference type="EMBL" id="MYL99446.1"/>
    </source>
</evidence>
<dbReference type="RefSeq" id="WP_160986949.1">
    <property type="nucleotide sequence ID" value="NZ_WVTD01000015.1"/>
</dbReference>